<dbReference type="EMBL" id="NOXU01000031">
    <property type="protein sequence ID" value="OYQ32744.1"/>
    <property type="molecule type" value="Genomic_DNA"/>
</dbReference>
<evidence type="ECO:0000259" key="2">
    <source>
        <dbReference type="SMART" id="SM00471"/>
    </source>
</evidence>
<sequence>MMRWQSLLSRKRLAKDGLAPELPYRSAFEIDIDRITFSTSFRRLSDKQQVHGIGGSDYVRSRLTHSMEAARVGRSLGSWAGAEIIQRYGQDAVPASAADIGDVVAAGALAHDLGTPCFAHTGEDVISDWFAGTALGREILSGVDGQQAAELSNFEGNAQGFRVLSRLQGWRAQGGLQLTAATLGTYGKYPWAAPAFPGEERPHKRKYGFLGSETDLMAEVAGQLGLIPTGRDAWCRHPLAYLVEAADDACYSVVDIEDAVKMRMLSFADAEELLEPLIDWDRAEYEGIEDEDRRLIYLRARAIDRLVTDAAAAFLDKLPDIMDGKPVGPLLKMIERTDALKEISDVSYTQIYRGQQRCETDIVAARTVTTLLDAYGEALLTREKAGPGGELPRRFASLLETVPGIRQIPYDRAGWTRSLMDYIAGMTDRFAIRQAQLIAG</sequence>
<name>A0A255YVM7_9PROT</name>
<feature type="domain" description="HD/PDEase" evidence="2">
    <location>
        <begin position="58"/>
        <end position="261"/>
    </location>
</feature>
<dbReference type="InterPro" id="IPR027432">
    <property type="entry name" value="dGTP_triphosphohydrolase_C"/>
</dbReference>
<dbReference type="RefSeq" id="WP_094457779.1">
    <property type="nucleotide sequence ID" value="NZ_NOXU01000031.1"/>
</dbReference>
<dbReference type="Gene3D" id="1.10.3210.10">
    <property type="entry name" value="Hypothetical protein af1432"/>
    <property type="match status" value="1"/>
</dbReference>
<dbReference type="Proteomes" id="UP000216998">
    <property type="component" value="Unassembled WGS sequence"/>
</dbReference>
<dbReference type="Gene3D" id="1.10.3410.10">
    <property type="entry name" value="putative deoxyguanosinetriphosphate triphosphohydrolase like domain"/>
    <property type="match status" value="1"/>
</dbReference>
<dbReference type="OrthoDB" id="9803619at2"/>
<evidence type="ECO:0000313" key="3">
    <source>
        <dbReference type="EMBL" id="OYQ32744.1"/>
    </source>
</evidence>
<dbReference type="AlphaFoldDB" id="A0A255YVM7"/>
<comment type="caution">
    <text evidence="3">The sequence shown here is derived from an EMBL/GenBank/DDBJ whole genome shotgun (WGS) entry which is preliminary data.</text>
</comment>
<dbReference type="InterPro" id="IPR003607">
    <property type="entry name" value="HD/PDEase_dom"/>
</dbReference>
<evidence type="ECO:0000313" key="4">
    <source>
        <dbReference type="Proteomes" id="UP000216998"/>
    </source>
</evidence>
<gene>
    <name evidence="3" type="ORF">CHU95_18485</name>
</gene>
<proteinExistence type="predicted"/>
<dbReference type="GO" id="GO:0016793">
    <property type="term" value="F:triphosphoric monoester hydrolase activity"/>
    <property type="evidence" value="ECO:0007669"/>
    <property type="project" value="InterPro"/>
</dbReference>
<dbReference type="Pfam" id="PF13286">
    <property type="entry name" value="HD_assoc"/>
    <property type="match status" value="1"/>
</dbReference>
<dbReference type="InterPro" id="IPR023293">
    <property type="entry name" value="dGTP_triP_hydro_central_sf"/>
</dbReference>
<dbReference type="InterPro" id="IPR006261">
    <property type="entry name" value="dGTPase"/>
</dbReference>
<dbReference type="InterPro" id="IPR026875">
    <property type="entry name" value="PHydrolase_assoc_dom"/>
</dbReference>
<dbReference type="SMART" id="SM00471">
    <property type="entry name" value="HDc"/>
    <property type="match status" value="1"/>
</dbReference>
<keyword evidence="4" id="KW-1185">Reference proteome</keyword>
<dbReference type="SUPFAM" id="SSF109604">
    <property type="entry name" value="HD-domain/PDEase-like"/>
    <property type="match status" value="1"/>
</dbReference>
<protein>
    <submittedName>
        <fullName evidence="3">Deoxyguanosinetriphosphate triphosphohydrolase</fullName>
    </submittedName>
</protein>
<evidence type="ECO:0000256" key="1">
    <source>
        <dbReference type="ARBA" id="ARBA00022801"/>
    </source>
</evidence>
<reference evidence="3 4" key="1">
    <citation type="submission" date="2017-07" db="EMBL/GenBank/DDBJ databases">
        <title>Niveispirillum cyanobacteriorum sp. nov., isolated from cyanobacterial aggregates in a eutrophic lake.</title>
        <authorList>
            <person name="Cai H."/>
        </authorList>
    </citation>
    <scope>NUCLEOTIDE SEQUENCE [LARGE SCALE GENOMIC DNA]</scope>
    <source>
        <strain evidence="4">TH1-14</strain>
    </source>
</reference>
<organism evidence="3 4">
    <name type="scientific">Niveispirillum lacus</name>
    <dbReference type="NCBI Taxonomy" id="1981099"/>
    <lineage>
        <taxon>Bacteria</taxon>
        <taxon>Pseudomonadati</taxon>
        <taxon>Pseudomonadota</taxon>
        <taxon>Alphaproteobacteria</taxon>
        <taxon>Rhodospirillales</taxon>
        <taxon>Azospirillaceae</taxon>
        <taxon>Niveispirillum</taxon>
    </lineage>
</organism>
<dbReference type="Gene3D" id="1.10.3550.10">
    <property type="entry name" value="eoxyguanosinetriphosphate triphosphohydrolase domain-like"/>
    <property type="match status" value="1"/>
</dbReference>
<dbReference type="NCBIfam" id="TIGR01353">
    <property type="entry name" value="dGTP_triPase"/>
    <property type="match status" value="1"/>
</dbReference>
<accession>A0A255YVM7</accession>
<keyword evidence="1 3" id="KW-0378">Hydrolase</keyword>